<reference evidence="2 3" key="1">
    <citation type="journal article" date="2017" name="Int. J. Syst. Evol. Microbiol.">
        <title>Desulfovibrio senegalensis sp. nov., a mesophilic sulfate reducer isolated from marine sediment.</title>
        <authorList>
            <person name="Thioye A."/>
            <person name="Gam Z.B.A."/>
            <person name="Mbengue M."/>
            <person name="Cayol J.L."/>
            <person name="Joseph-Bartoli M."/>
            <person name="Toure-Kane C."/>
            <person name="Labat M."/>
        </authorList>
    </citation>
    <scope>NUCLEOTIDE SEQUENCE [LARGE SCALE GENOMIC DNA]</scope>
    <source>
        <strain evidence="2 3">DSM 101509</strain>
    </source>
</reference>
<dbReference type="AlphaFoldDB" id="A0A6N6N1T5"/>
<comment type="caution">
    <text evidence="2">The sequence shown here is derived from an EMBL/GenBank/DDBJ whole genome shotgun (WGS) entry which is preliminary data.</text>
</comment>
<feature type="signal peptide" evidence="1">
    <location>
        <begin position="1"/>
        <end position="21"/>
    </location>
</feature>
<dbReference type="RefSeq" id="WP_151151108.1">
    <property type="nucleotide sequence ID" value="NZ_WAIE01000004.1"/>
</dbReference>
<name>A0A6N6N1T5_9BACT</name>
<evidence type="ECO:0000313" key="3">
    <source>
        <dbReference type="Proteomes" id="UP000438699"/>
    </source>
</evidence>
<dbReference type="Pfam" id="PF06980">
    <property type="entry name" value="DUF1302"/>
    <property type="match status" value="1"/>
</dbReference>
<keyword evidence="1" id="KW-0732">Signal</keyword>
<protein>
    <submittedName>
        <fullName evidence="2">Uncharacterized protein</fullName>
    </submittedName>
</protein>
<organism evidence="2 3">
    <name type="scientific">Pseudodesulfovibrio senegalensis</name>
    <dbReference type="NCBI Taxonomy" id="1721087"/>
    <lineage>
        <taxon>Bacteria</taxon>
        <taxon>Pseudomonadati</taxon>
        <taxon>Thermodesulfobacteriota</taxon>
        <taxon>Desulfovibrionia</taxon>
        <taxon>Desulfovibrionales</taxon>
        <taxon>Desulfovibrionaceae</taxon>
    </lineage>
</organism>
<gene>
    <name evidence="2" type="ORF">F8A88_10475</name>
</gene>
<sequence length="418" mass="46602">MRVFVTALALVVCLAASAARAGAVADFADRLKLSGWVEGIQSVGMHAPNEEVTSRARLRLNLEGDFDWIYGWISADLEKNWKIESETGADIHEAWLEHVGNGWDVRVGRQTIIWGRADGVQITDIICPPDYTESITRDLDEIRMPVGAAKFRLLGSTVDTELIWIPVFRAAKLPKDSNPWAVSSAWPAGLDVHQEDVDEPDISLENSELALRVSAYFSGFDCSASVFHGWDDMAAYHRHAVSGGGGTDVYISPEHHRLTVLGLDFARPWSDFVFRGEMACYLGRYFATDVLEGGVLQRDAVKWLAGVDWTPGNDWTVIAQIYGQRILDYDDTLAEHRHNVTTTLNISKDLLNQTLTLSSMLYLNLNDLDSFYRAKADYEISDGLHVILGADVFGGTRAGSYGQYQNNSQIWLKTKYSF</sequence>
<keyword evidence="3" id="KW-1185">Reference proteome</keyword>
<feature type="chain" id="PRO_5027076574" evidence="1">
    <location>
        <begin position="22"/>
        <end position="418"/>
    </location>
</feature>
<evidence type="ECO:0000313" key="2">
    <source>
        <dbReference type="EMBL" id="KAB1441365.1"/>
    </source>
</evidence>
<dbReference type="EMBL" id="WAIE01000004">
    <property type="protein sequence ID" value="KAB1441365.1"/>
    <property type="molecule type" value="Genomic_DNA"/>
</dbReference>
<accession>A0A6N6N1T5</accession>
<dbReference type="OrthoDB" id="9801336at2"/>
<dbReference type="InterPro" id="IPR010727">
    <property type="entry name" value="DUF1302"/>
</dbReference>
<evidence type="ECO:0000256" key="1">
    <source>
        <dbReference type="SAM" id="SignalP"/>
    </source>
</evidence>
<proteinExistence type="predicted"/>
<dbReference type="Proteomes" id="UP000438699">
    <property type="component" value="Unassembled WGS sequence"/>
</dbReference>